<dbReference type="EMBL" id="KL648750">
    <property type="protein sequence ID" value="KEY64211.1"/>
    <property type="molecule type" value="Genomic_DNA"/>
</dbReference>
<feature type="region of interest" description="Disordered" evidence="1">
    <location>
        <begin position="14"/>
        <end position="47"/>
    </location>
</feature>
<feature type="compositionally biased region" description="Polar residues" evidence="1">
    <location>
        <begin position="20"/>
        <end position="29"/>
    </location>
</feature>
<organism evidence="2 3">
    <name type="scientific">Stachybotrys chartarum (strain CBS 109288 / IBT 7711)</name>
    <name type="common">Toxic black mold</name>
    <name type="synonym">Stilbospora chartarum</name>
    <dbReference type="NCBI Taxonomy" id="1280523"/>
    <lineage>
        <taxon>Eukaryota</taxon>
        <taxon>Fungi</taxon>
        <taxon>Dikarya</taxon>
        <taxon>Ascomycota</taxon>
        <taxon>Pezizomycotina</taxon>
        <taxon>Sordariomycetes</taxon>
        <taxon>Hypocreomycetidae</taxon>
        <taxon>Hypocreales</taxon>
        <taxon>Stachybotryaceae</taxon>
        <taxon>Stachybotrys</taxon>
    </lineage>
</organism>
<name>A0A084AFY2_STACB</name>
<evidence type="ECO:0000256" key="1">
    <source>
        <dbReference type="SAM" id="MobiDB-lite"/>
    </source>
</evidence>
<accession>A0A084AFY2</accession>
<dbReference type="CDD" id="cd11651">
    <property type="entry name" value="YPK1_N_like"/>
    <property type="match status" value="1"/>
</dbReference>
<sequence>MSWKLTKKLKETHLGPLSAFSRSPSTSTITDKDEKGPASTGATTPTTENAIAASEAMTQAPVVKPPKPGILVVTLHEGQGFSLPEQYRDAFMSTHQGSLSTGNPLSVAGSVRPSSSQRVAGSFINGANRPHSSAGGFAGLPTNHGRISGKYMPYALLDFDKVQVFVNSVDGNPENPLWAGGNTQYKFDVSRVTELPGYLPGCRSNQPPV</sequence>
<keyword evidence="3" id="KW-1185">Reference proteome</keyword>
<gene>
    <name evidence="2" type="ORF">S7711_03500</name>
</gene>
<evidence type="ECO:0000313" key="2">
    <source>
        <dbReference type="EMBL" id="KEY64211.1"/>
    </source>
</evidence>
<proteinExistence type="predicted"/>
<reference evidence="2 3" key="1">
    <citation type="journal article" date="2014" name="BMC Genomics">
        <title>Comparative genome sequencing reveals chemotype-specific gene clusters in the toxigenic black mold Stachybotrys.</title>
        <authorList>
            <person name="Semeiks J."/>
            <person name="Borek D."/>
            <person name="Otwinowski Z."/>
            <person name="Grishin N.V."/>
        </authorList>
    </citation>
    <scope>NUCLEOTIDE SEQUENCE [LARGE SCALE GENOMIC DNA]</scope>
    <source>
        <strain evidence="3">CBS 109288 / IBT 7711</strain>
    </source>
</reference>
<dbReference type="AlphaFoldDB" id="A0A084AFY2"/>
<dbReference type="Proteomes" id="UP000028045">
    <property type="component" value="Unassembled WGS sequence"/>
</dbReference>
<evidence type="ECO:0000313" key="3">
    <source>
        <dbReference type="Proteomes" id="UP000028045"/>
    </source>
</evidence>
<protein>
    <submittedName>
        <fullName evidence="2">Uncharacterized protein</fullName>
    </submittedName>
</protein>
<dbReference type="OrthoDB" id="63267at2759"/>
<dbReference type="HOGENOM" id="CLU_077461_0_0_1"/>
<feature type="compositionally biased region" description="Low complexity" evidence="1">
    <location>
        <begin position="37"/>
        <end position="47"/>
    </location>
</feature>